<feature type="region of interest" description="Disordered" evidence="4">
    <location>
        <begin position="635"/>
        <end position="707"/>
    </location>
</feature>
<protein>
    <recommendedName>
        <fullName evidence="7">BTB domain-containing protein</fullName>
    </recommendedName>
</protein>
<organism evidence="5 6">
    <name type="scientific">Perkinsus olseni</name>
    <name type="common">Perkinsus atlanticus</name>
    <dbReference type="NCBI Taxonomy" id="32597"/>
    <lineage>
        <taxon>Eukaryota</taxon>
        <taxon>Sar</taxon>
        <taxon>Alveolata</taxon>
        <taxon>Perkinsozoa</taxon>
        <taxon>Perkinsea</taxon>
        <taxon>Perkinsida</taxon>
        <taxon>Perkinsidae</taxon>
        <taxon>Perkinsus</taxon>
    </lineage>
</organism>
<sequence length="751" mass="81117">MSSAASSAGDTVGRRIGESSTQLVAMPREFAEPDTKNSSALVTADGAKLAGYSVKEMEFLRKPQKAFQLGRIPAKALAEDDYVAAASYIIERDYYPDLKRLRLAEQIANAEKEGKGRDQQVVALRQELLRLTPVTPGINARNAAMNYTPGAPKRREDGAMKALPGEIDGSSSSSSSSVMASGGASHFCTGQEIVDLTGRSIDSRTKELVDMSLASGKGVVVDLGVRLDQFHSRYGSEDNASFQSAYEEHLSKKRAEQSWIEDQANSHNAMLADKREAAALGQKVEGVALALNSSAAVARNPLLFNSNGLQKQPFMFENKPDNVNTRFHTTDYERDSTEVPGVDVTPIMTYGRIASTPLQLGASAGGAAGEDAFSIPKESDREQLAHRLLDEENRKKKRKSEAPSQLAVEMSRRQSARSILGRSSRSSIRSTIGADTPGVLNSQLDRLWSMLTEHNGQLADVWIYSAEYPGARLTALPAHKCILAAACPALIRKINPRRTSSCTTADSASEEIDGAKKREYSEETVGVRRLDFTEVAPTWAVMSLLRYIYGQTVDVESGRLSVLYTLAKDMQCQGLENDCLEKMGNSRKNSVDCQEDGKLGARKDTPEVGERQRSPKSDSGDIGLVVAESSVDAVASTSSSDRSEGVSKVEACSGNDAVKTEPTDSESSQFRGAVTEESGLKKSVNSSSTGSFLDMIRNSGSLPRLDRGRMINTPGAFDKKYELVSPEEGGILGEGMNGAVRLAKDRFTGEQ</sequence>
<dbReference type="OrthoDB" id="19679at2759"/>
<feature type="compositionally biased region" description="Basic and acidic residues" evidence="4">
    <location>
        <begin position="595"/>
        <end position="619"/>
    </location>
</feature>
<evidence type="ECO:0000256" key="3">
    <source>
        <dbReference type="ARBA" id="ARBA00023242"/>
    </source>
</evidence>
<dbReference type="Pfam" id="PF09751">
    <property type="entry name" value="Es2"/>
    <property type="match status" value="2"/>
</dbReference>
<comment type="caution">
    <text evidence="5">The sequence shown here is derived from an EMBL/GenBank/DDBJ whole genome shotgun (WGS) entry which is preliminary data.</text>
</comment>
<reference evidence="5 6" key="1">
    <citation type="submission" date="2020-04" db="EMBL/GenBank/DDBJ databases">
        <title>Perkinsus olseni comparative genomics.</title>
        <authorList>
            <person name="Bogema D.R."/>
        </authorList>
    </citation>
    <scope>NUCLEOTIDE SEQUENCE [LARGE SCALE GENOMIC DNA]</scope>
    <source>
        <strain evidence="5">00978-12</strain>
    </source>
</reference>
<dbReference type="Proteomes" id="UP000541610">
    <property type="component" value="Unassembled WGS sequence"/>
</dbReference>
<dbReference type="InterPro" id="IPR019148">
    <property type="entry name" value="Nuclear_protein_DGCR14_ESS-2"/>
</dbReference>
<proteinExistence type="inferred from homology"/>
<evidence type="ECO:0000313" key="6">
    <source>
        <dbReference type="Proteomes" id="UP000541610"/>
    </source>
</evidence>
<feature type="non-terminal residue" evidence="5">
    <location>
        <position position="751"/>
    </location>
</feature>
<dbReference type="EMBL" id="JABANP010000754">
    <property type="protein sequence ID" value="KAF4679304.1"/>
    <property type="molecule type" value="Genomic_DNA"/>
</dbReference>
<dbReference type="PANTHER" id="PTHR12940:SF0">
    <property type="entry name" value="SPLICING FACTOR ESS-2 HOMOLOG"/>
    <property type="match status" value="1"/>
</dbReference>
<dbReference type="Gene3D" id="3.30.710.10">
    <property type="entry name" value="Potassium Channel Kv1.1, Chain A"/>
    <property type="match status" value="1"/>
</dbReference>
<evidence type="ECO:0000256" key="2">
    <source>
        <dbReference type="ARBA" id="ARBA00009072"/>
    </source>
</evidence>
<accession>A0A7J6N6D2</accession>
<name>A0A7J6N6D2_PEROL</name>
<evidence type="ECO:0000256" key="1">
    <source>
        <dbReference type="ARBA" id="ARBA00004123"/>
    </source>
</evidence>
<gene>
    <name evidence="5" type="ORF">FOZ60_015222</name>
</gene>
<dbReference type="AlphaFoldDB" id="A0A7J6N6D2"/>
<evidence type="ECO:0000256" key="4">
    <source>
        <dbReference type="SAM" id="MobiDB-lite"/>
    </source>
</evidence>
<evidence type="ECO:0000313" key="5">
    <source>
        <dbReference type="EMBL" id="KAF4679304.1"/>
    </source>
</evidence>
<feature type="region of interest" description="Disordered" evidence="4">
    <location>
        <begin position="389"/>
        <end position="435"/>
    </location>
</feature>
<feature type="compositionally biased region" description="Low complexity" evidence="4">
    <location>
        <begin position="416"/>
        <end position="432"/>
    </location>
</feature>
<dbReference type="InterPro" id="IPR011333">
    <property type="entry name" value="SKP1/BTB/POZ_sf"/>
</dbReference>
<keyword evidence="3" id="KW-0539">Nucleus</keyword>
<dbReference type="SUPFAM" id="SSF54695">
    <property type="entry name" value="POZ domain"/>
    <property type="match status" value="1"/>
</dbReference>
<dbReference type="PANTHER" id="PTHR12940">
    <property type="entry name" value="ES-2 PROTEIN - RELATED"/>
    <property type="match status" value="1"/>
</dbReference>
<dbReference type="GO" id="GO:0071013">
    <property type="term" value="C:catalytic step 2 spliceosome"/>
    <property type="evidence" value="ECO:0007669"/>
    <property type="project" value="TreeGrafter"/>
</dbReference>
<comment type="subcellular location">
    <subcellularLocation>
        <location evidence="1">Nucleus</location>
    </subcellularLocation>
</comment>
<comment type="similarity">
    <text evidence="2">Belongs to the ESS2 family.</text>
</comment>
<feature type="region of interest" description="Disordered" evidence="4">
    <location>
        <begin position="585"/>
        <end position="623"/>
    </location>
</feature>
<evidence type="ECO:0008006" key="7">
    <source>
        <dbReference type="Google" id="ProtNLM"/>
    </source>
</evidence>